<dbReference type="OrthoDB" id="630895at2759"/>
<dbReference type="PROSITE" id="PS51186">
    <property type="entry name" value="GNAT"/>
    <property type="match status" value="1"/>
</dbReference>
<dbReference type="Gene3D" id="3.40.630.30">
    <property type="match status" value="1"/>
</dbReference>
<dbReference type="PANTHER" id="PTHR43792:SF1">
    <property type="entry name" value="N-ACETYLTRANSFERASE DOMAIN-CONTAINING PROTEIN"/>
    <property type="match status" value="1"/>
</dbReference>
<accession>A0A815PFE1</accession>
<dbReference type="EMBL" id="CAJNOQ010019347">
    <property type="protein sequence ID" value="CAF1448268.1"/>
    <property type="molecule type" value="Genomic_DNA"/>
</dbReference>
<dbReference type="CDD" id="cd04301">
    <property type="entry name" value="NAT_SF"/>
    <property type="match status" value="1"/>
</dbReference>
<sequence length="225" mass="26286">MKIIKYLKLIVGIVMFLNTVKLMQANEMISRKQDIDYQSFYTGTETLETKRLILRQITLDDAEDMFKFTSDPQVETWDPIDETVADTRMFIEFLQKKYAEKEPALWGIADKNTNKIIGYCGFNHSQPEHSIVELEYALDKAYWNQGLMSEALEAIFAFTFNILKINRVIAFIVIDNIRSERVALKLGMQLEGVHREAGYTRGAFWDMKSYVMLRNDYRACSKSYH</sequence>
<dbReference type="Proteomes" id="UP000663829">
    <property type="component" value="Unassembled WGS sequence"/>
</dbReference>
<evidence type="ECO:0000259" key="1">
    <source>
        <dbReference type="PROSITE" id="PS51186"/>
    </source>
</evidence>
<dbReference type="InterPro" id="IPR000182">
    <property type="entry name" value="GNAT_dom"/>
</dbReference>
<dbReference type="SUPFAM" id="SSF55729">
    <property type="entry name" value="Acyl-CoA N-acyltransferases (Nat)"/>
    <property type="match status" value="1"/>
</dbReference>
<reference evidence="2" key="1">
    <citation type="submission" date="2021-02" db="EMBL/GenBank/DDBJ databases">
        <authorList>
            <person name="Nowell W R."/>
        </authorList>
    </citation>
    <scope>NUCLEOTIDE SEQUENCE</scope>
</reference>
<evidence type="ECO:0000313" key="3">
    <source>
        <dbReference type="EMBL" id="CAF4322374.1"/>
    </source>
</evidence>
<gene>
    <name evidence="2" type="ORF">GPM918_LOCUS34636</name>
    <name evidence="3" type="ORF">SRO942_LOCUS35337</name>
</gene>
<name>A0A815PFE1_9BILA</name>
<dbReference type="InterPro" id="IPR016181">
    <property type="entry name" value="Acyl_CoA_acyltransferase"/>
</dbReference>
<feature type="domain" description="N-acetyltransferase" evidence="1">
    <location>
        <begin position="52"/>
        <end position="211"/>
    </location>
</feature>
<comment type="caution">
    <text evidence="2">The sequence shown here is derived from an EMBL/GenBank/DDBJ whole genome shotgun (WGS) entry which is preliminary data.</text>
</comment>
<protein>
    <recommendedName>
        <fullName evidence="1">N-acetyltransferase domain-containing protein</fullName>
    </recommendedName>
</protein>
<evidence type="ECO:0000313" key="4">
    <source>
        <dbReference type="Proteomes" id="UP000663829"/>
    </source>
</evidence>
<keyword evidence="4" id="KW-1185">Reference proteome</keyword>
<proteinExistence type="predicted"/>
<dbReference type="EMBL" id="CAJOBC010084794">
    <property type="protein sequence ID" value="CAF4322374.1"/>
    <property type="molecule type" value="Genomic_DNA"/>
</dbReference>
<organism evidence="2 4">
    <name type="scientific">Didymodactylos carnosus</name>
    <dbReference type="NCBI Taxonomy" id="1234261"/>
    <lineage>
        <taxon>Eukaryota</taxon>
        <taxon>Metazoa</taxon>
        <taxon>Spiralia</taxon>
        <taxon>Gnathifera</taxon>
        <taxon>Rotifera</taxon>
        <taxon>Eurotatoria</taxon>
        <taxon>Bdelloidea</taxon>
        <taxon>Philodinida</taxon>
        <taxon>Philodinidae</taxon>
        <taxon>Didymodactylos</taxon>
    </lineage>
</organism>
<dbReference type="InterPro" id="IPR051531">
    <property type="entry name" value="N-acetyltransferase"/>
</dbReference>
<dbReference type="AlphaFoldDB" id="A0A815PFE1"/>
<dbReference type="GO" id="GO:0016747">
    <property type="term" value="F:acyltransferase activity, transferring groups other than amino-acyl groups"/>
    <property type="evidence" value="ECO:0007669"/>
    <property type="project" value="InterPro"/>
</dbReference>
<dbReference type="PANTHER" id="PTHR43792">
    <property type="entry name" value="GNAT FAMILY, PUTATIVE (AFU_ORTHOLOGUE AFUA_3G00765)-RELATED-RELATED"/>
    <property type="match status" value="1"/>
</dbReference>
<evidence type="ECO:0000313" key="2">
    <source>
        <dbReference type="EMBL" id="CAF1448268.1"/>
    </source>
</evidence>
<dbReference type="Proteomes" id="UP000681722">
    <property type="component" value="Unassembled WGS sequence"/>
</dbReference>
<dbReference type="Pfam" id="PF13302">
    <property type="entry name" value="Acetyltransf_3"/>
    <property type="match status" value="1"/>
</dbReference>